<organism evidence="3 4">
    <name type="scientific">Hydnum rufescens UP504</name>
    <dbReference type="NCBI Taxonomy" id="1448309"/>
    <lineage>
        <taxon>Eukaryota</taxon>
        <taxon>Fungi</taxon>
        <taxon>Dikarya</taxon>
        <taxon>Basidiomycota</taxon>
        <taxon>Agaricomycotina</taxon>
        <taxon>Agaricomycetes</taxon>
        <taxon>Cantharellales</taxon>
        <taxon>Hydnaceae</taxon>
        <taxon>Hydnum</taxon>
    </lineage>
</organism>
<feature type="chain" id="PRO_5040314771" evidence="2">
    <location>
        <begin position="31"/>
        <end position="165"/>
    </location>
</feature>
<dbReference type="Proteomes" id="UP000886523">
    <property type="component" value="Unassembled WGS sequence"/>
</dbReference>
<keyword evidence="4" id="KW-1185">Reference proteome</keyword>
<feature type="region of interest" description="Disordered" evidence="1">
    <location>
        <begin position="62"/>
        <end position="129"/>
    </location>
</feature>
<feature type="compositionally biased region" description="Pro residues" evidence="1">
    <location>
        <begin position="103"/>
        <end position="114"/>
    </location>
</feature>
<sequence>MFGKLHGGCKGKLLAHTLAACGILVQVLCPHYEGVVGPVIFWQVAGSELKLKLWLIGPSGGPGVPTGAGPPSGGPKPSGPPSGAPLLGNPFLGSPGCQWCSGGPPPGDPLPPWLDPSSSGALHQGGSTSVHSNLPVEAAFILQEATPQAWERIPSYDHGSPFWGP</sequence>
<dbReference type="AlphaFoldDB" id="A0A9P6AWG3"/>
<keyword evidence="2" id="KW-0732">Signal</keyword>
<proteinExistence type="predicted"/>
<dbReference type="EMBL" id="MU128975">
    <property type="protein sequence ID" value="KAF9513206.1"/>
    <property type="molecule type" value="Genomic_DNA"/>
</dbReference>
<reference evidence="3" key="1">
    <citation type="journal article" date="2020" name="Nat. Commun.">
        <title>Large-scale genome sequencing of mycorrhizal fungi provides insights into the early evolution of symbiotic traits.</title>
        <authorList>
            <person name="Miyauchi S."/>
            <person name="Kiss E."/>
            <person name="Kuo A."/>
            <person name="Drula E."/>
            <person name="Kohler A."/>
            <person name="Sanchez-Garcia M."/>
            <person name="Morin E."/>
            <person name="Andreopoulos B."/>
            <person name="Barry K.W."/>
            <person name="Bonito G."/>
            <person name="Buee M."/>
            <person name="Carver A."/>
            <person name="Chen C."/>
            <person name="Cichocki N."/>
            <person name="Clum A."/>
            <person name="Culley D."/>
            <person name="Crous P.W."/>
            <person name="Fauchery L."/>
            <person name="Girlanda M."/>
            <person name="Hayes R.D."/>
            <person name="Keri Z."/>
            <person name="LaButti K."/>
            <person name="Lipzen A."/>
            <person name="Lombard V."/>
            <person name="Magnuson J."/>
            <person name="Maillard F."/>
            <person name="Murat C."/>
            <person name="Nolan M."/>
            <person name="Ohm R.A."/>
            <person name="Pangilinan J."/>
            <person name="Pereira M.F."/>
            <person name="Perotto S."/>
            <person name="Peter M."/>
            <person name="Pfister S."/>
            <person name="Riley R."/>
            <person name="Sitrit Y."/>
            <person name="Stielow J.B."/>
            <person name="Szollosi G."/>
            <person name="Zifcakova L."/>
            <person name="Stursova M."/>
            <person name="Spatafora J.W."/>
            <person name="Tedersoo L."/>
            <person name="Vaario L.M."/>
            <person name="Yamada A."/>
            <person name="Yan M."/>
            <person name="Wang P."/>
            <person name="Xu J."/>
            <person name="Bruns T."/>
            <person name="Baldrian P."/>
            <person name="Vilgalys R."/>
            <person name="Dunand C."/>
            <person name="Henrissat B."/>
            <person name="Grigoriev I.V."/>
            <person name="Hibbett D."/>
            <person name="Nagy L.G."/>
            <person name="Martin F.M."/>
        </authorList>
    </citation>
    <scope>NUCLEOTIDE SEQUENCE</scope>
    <source>
        <strain evidence="3">UP504</strain>
    </source>
</reference>
<comment type="caution">
    <text evidence="3">The sequence shown here is derived from an EMBL/GenBank/DDBJ whole genome shotgun (WGS) entry which is preliminary data.</text>
</comment>
<evidence type="ECO:0000313" key="3">
    <source>
        <dbReference type="EMBL" id="KAF9513206.1"/>
    </source>
</evidence>
<evidence type="ECO:0000256" key="2">
    <source>
        <dbReference type="SAM" id="SignalP"/>
    </source>
</evidence>
<protein>
    <submittedName>
        <fullName evidence="3">Uncharacterized protein</fullName>
    </submittedName>
</protein>
<feature type="compositionally biased region" description="Pro residues" evidence="1">
    <location>
        <begin position="72"/>
        <end position="83"/>
    </location>
</feature>
<name>A0A9P6AWG3_9AGAM</name>
<gene>
    <name evidence="3" type="ORF">BS47DRAFT_1362553</name>
</gene>
<feature type="signal peptide" evidence="2">
    <location>
        <begin position="1"/>
        <end position="30"/>
    </location>
</feature>
<evidence type="ECO:0000256" key="1">
    <source>
        <dbReference type="SAM" id="MobiDB-lite"/>
    </source>
</evidence>
<evidence type="ECO:0000313" key="4">
    <source>
        <dbReference type="Proteomes" id="UP000886523"/>
    </source>
</evidence>
<accession>A0A9P6AWG3</accession>